<evidence type="ECO:0000313" key="2">
    <source>
        <dbReference type="RefSeq" id="XP_031403954.1"/>
    </source>
</evidence>
<protein>
    <submittedName>
        <fullName evidence="2">Uncharacterized protein LOC116213229 isoform X3</fullName>
    </submittedName>
</protein>
<dbReference type="Proteomes" id="UP000515151">
    <property type="component" value="Chromosome 7"/>
</dbReference>
<accession>A0A6P8EBQ0</accession>
<organism evidence="1 2">
    <name type="scientific">Punica granatum</name>
    <name type="common">Pomegranate</name>
    <dbReference type="NCBI Taxonomy" id="22663"/>
    <lineage>
        <taxon>Eukaryota</taxon>
        <taxon>Viridiplantae</taxon>
        <taxon>Streptophyta</taxon>
        <taxon>Embryophyta</taxon>
        <taxon>Tracheophyta</taxon>
        <taxon>Spermatophyta</taxon>
        <taxon>Magnoliopsida</taxon>
        <taxon>eudicotyledons</taxon>
        <taxon>Gunneridae</taxon>
        <taxon>Pentapetalae</taxon>
        <taxon>rosids</taxon>
        <taxon>malvids</taxon>
        <taxon>Myrtales</taxon>
        <taxon>Lythraceae</taxon>
        <taxon>Punica</taxon>
    </lineage>
</organism>
<dbReference type="RefSeq" id="XP_031403954.1">
    <property type="nucleotide sequence ID" value="XM_031548094.1"/>
</dbReference>
<gene>
    <name evidence="2" type="primary">LOC116213229</name>
</gene>
<name>A0A6P8EBQ0_PUNGR</name>
<proteinExistence type="predicted"/>
<sequence>MANFPTPSNRSAATHSYVWKGKQWCQETFEAADSLIFRGALGSSNPAQAHCKSSLSDATWRDSKAAAIVGIAKPLNGDICCSWFAHITAASPTHAEAQAILIAVSLALNHN</sequence>
<reference evidence="1" key="1">
    <citation type="journal article" date="2020" name="Plant Biotechnol. J.">
        <title>The pomegranate (Punica granatum L.) draft genome dissects genetic divergence between soft- and hard-seeded cultivars.</title>
        <authorList>
            <person name="Luo X."/>
            <person name="Li H."/>
            <person name="Wu Z."/>
            <person name="Yao W."/>
            <person name="Zhao P."/>
            <person name="Cao D."/>
            <person name="Yu H."/>
            <person name="Li K."/>
            <person name="Poudel K."/>
            <person name="Zhao D."/>
            <person name="Zhang F."/>
            <person name="Xia X."/>
            <person name="Chen L."/>
            <person name="Wang Q."/>
            <person name="Jing D."/>
            <person name="Cao S."/>
        </authorList>
    </citation>
    <scope>NUCLEOTIDE SEQUENCE [LARGE SCALE GENOMIC DNA]</scope>
    <source>
        <strain evidence="1">cv. Tunisia</strain>
    </source>
</reference>
<dbReference type="AlphaFoldDB" id="A0A6P8EBQ0"/>
<reference evidence="2" key="2">
    <citation type="submission" date="2025-08" db="UniProtKB">
        <authorList>
            <consortium name="RefSeq"/>
        </authorList>
    </citation>
    <scope>IDENTIFICATION</scope>
    <source>
        <tissue evidence="2">Leaf</tissue>
    </source>
</reference>
<keyword evidence="1" id="KW-1185">Reference proteome</keyword>
<evidence type="ECO:0000313" key="1">
    <source>
        <dbReference type="Proteomes" id="UP000515151"/>
    </source>
</evidence>
<dbReference type="GeneID" id="116213229"/>